<accession>A0AAE3DEW1</accession>
<keyword evidence="1" id="KW-0732">Signal</keyword>
<feature type="signal peptide" evidence="1">
    <location>
        <begin position="1"/>
        <end position="28"/>
    </location>
</feature>
<evidence type="ECO:0000256" key="1">
    <source>
        <dbReference type="SAM" id="SignalP"/>
    </source>
</evidence>
<organism evidence="2 3">
    <name type="scientific">Brotocaccenecus cirricatena</name>
    <dbReference type="NCBI Taxonomy" id="3064195"/>
    <lineage>
        <taxon>Bacteria</taxon>
        <taxon>Bacillati</taxon>
        <taxon>Bacillota</taxon>
        <taxon>Clostridia</taxon>
        <taxon>Eubacteriales</taxon>
        <taxon>Oscillospiraceae</taxon>
        <taxon>Brotocaccenecus</taxon>
    </lineage>
</organism>
<evidence type="ECO:0008006" key="4">
    <source>
        <dbReference type="Google" id="ProtNLM"/>
    </source>
</evidence>
<proteinExistence type="predicted"/>
<dbReference type="RefSeq" id="WP_302929226.1">
    <property type="nucleotide sequence ID" value="NZ_JAJEPW010000032.1"/>
</dbReference>
<gene>
    <name evidence="2" type="ORF">LKD37_10810</name>
</gene>
<dbReference type="AlphaFoldDB" id="A0AAE3DEW1"/>
<name>A0AAE3DEW1_9FIRM</name>
<evidence type="ECO:0000313" key="3">
    <source>
        <dbReference type="Proteomes" id="UP001199319"/>
    </source>
</evidence>
<keyword evidence="3" id="KW-1185">Reference proteome</keyword>
<dbReference type="Proteomes" id="UP001199319">
    <property type="component" value="Unassembled WGS sequence"/>
</dbReference>
<comment type="caution">
    <text evidence="2">The sequence shown here is derived from an EMBL/GenBank/DDBJ whole genome shotgun (WGS) entry which is preliminary data.</text>
</comment>
<feature type="chain" id="PRO_5042007797" description="Metalloendopeptidase" evidence="1">
    <location>
        <begin position="29"/>
        <end position="256"/>
    </location>
</feature>
<dbReference type="GO" id="GO:0008237">
    <property type="term" value="F:metallopeptidase activity"/>
    <property type="evidence" value="ECO:0007669"/>
    <property type="project" value="InterPro"/>
</dbReference>
<dbReference type="Gene3D" id="3.40.390.10">
    <property type="entry name" value="Collagenase (Catalytic Domain)"/>
    <property type="match status" value="1"/>
</dbReference>
<sequence length="256" mass="27718">MNRSFLRPGISFVLALVLITLFCPFAHAHPGAVRGGEDVGWNVDANCHTNGTALTYSFDSYNQYLTPACKSAVNNGAKMWSGTVTITNKTDGTGAGRICTYPGTQGSAIARFDNPRTVSGHLVSWEIQINTVRVSSINDIIMAHEFGHAIGLIDLHETKNRGKLMYGDYNNWTSTGLTDSDKWGARVITGDHSTHSFGYSFYQTDANSANWHKCYCTACGGIKSTGKCTYGTNNRCKLCGVPKGQQTSGIKINPAE</sequence>
<dbReference type="SUPFAM" id="SSF55486">
    <property type="entry name" value="Metalloproteases ('zincins'), catalytic domain"/>
    <property type="match status" value="1"/>
</dbReference>
<evidence type="ECO:0000313" key="2">
    <source>
        <dbReference type="EMBL" id="MCC2129995.1"/>
    </source>
</evidence>
<dbReference type="EMBL" id="JAJEPW010000032">
    <property type="protein sequence ID" value="MCC2129995.1"/>
    <property type="molecule type" value="Genomic_DNA"/>
</dbReference>
<reference evidence="2" key="1">
    <citation type="submission" date="2021-10" db="EMBL/GenBank/DDBJ databases">
        <title>Anaerobic single-cell dispensing facilitates the cultivation of human gut bacteria.</title>
        <authorList>
            <person name="Afrizal A."/>
        </authorList>
    </citation>
    <scope>NUCLEOTIDE SEQUENCE</scope>
    <source>
        <strain evidence="2">CLA-AA-H272</strain>
    </source>
</reference>
<protein>
    <recommendedName>
        <fullName evidence="4">Metalloendopeptidase</fullName>
    </recommendedName>
</protein>
<dbReference type="InterPro" id="IPR024079">
    <property type="entry name" value="MetalloPept_cat_dom_sf"/>
</dbReference>